<evidence type="ECO:0000256" key="1">
    <source>
        <dbReference type="ARBA" id="ARBA00004196"/>
    </source>
</evidence>
<dbReference type="InterPro" id="IPR006059">
    <property type="entry name" value="SBP"/>
</dbReference>
<comment type="subcellular location">
    <subcellularLocation>
        <location evidence="1">Cell envelope</location>
    </subcellularLocation>
</comment>
<name>A0ABP9TQ41_9MICC</name>
<evidence type="ECO:0000256" key="3">
    <source>
        <dbReference type="ARBA" id="ARBA00022448"/>
    </source>
</evidence>
<dbReference type="PANTHER" id="PTHR43649">
    <property type="entry name" value="ARABINOSE-BINDING PROTEIN-RELATED"/>
    <property type="match status" value="1"/>
</dbReference>
<dbReference type="Gene3D" id="3.40.190.10">
    <property type="entry name" value="Periplasmic binding protein-like II"/>
    <property type="match status" value="2"/>
</dbReference>
<keyword evidence="3" id="KW-0813">Transport</keyword>
<evidence type="ECO:0000256" key="6">
    <source>
        <dbReference type="ARBA" id="ARBA00049753"/>
    </source>
</evidence>
<evidence type="ECO:0000256" key="4">
    <source>
        <dbReference type="ARBA" id="ARBA00022729"/>
    </source>
</evidence>
<keyword evidence="9" id="KW-1185">Reference proteome</keyword>
<accession>A0ABP9TQ41</accession>
<gene>
    <name evidence="8" type="ORF">GCM10025778_34130</name>
</gene>
<dbReference type="SUPFAM" id="SSF53850">
    <property type="entry name" value="Periplasmic binding protein-like II"/>
    <property type="match status" value="1"/>
</dbReference>
<protein>
    <recommendedName>
        <fullName evidence="6">Probable sugar-binding periplasmic protein</fullName>
    </recommendedName>
</protein>
<sequence length="430" mass="44990">MRRSLTLIAAAATLGLTLTACGGSSDSPAESAAPASEATGSVGVFTWWADGSEKAGLDALVDVFGTDYPNLTFDNLAVAGGAGSQAKSVLAAQLKAGNPPDSFQAHAGAELQDYIDADQLEDLTDFYKASDLTAQFPADLVDRLTVDGKIYSVPSNIHRSNVVWANVDVLKDAGVDPEKPAEDLDAWFADMDKIKAKGKTPLAVAGSWTQVQLFENVLLSSLGVDGYNGLWDGKTDWKGADVTKAIESYKKALSYTNSDRDSLSDWAPATQLVEDGAAAYNLMGDWAEAKFAQDGKKAGTDYSYFPMPGTAGVFNFLADSFTLPVGAPNPDGAKAWLTTIGSAEGQAAFNKVKGSIPANTTAKTDDFSEYQKSAIEDFSKDKIVSSLAHGAAVPVAWLNDLSTAVSKFGGDGDVAGLQDSAAATAQKFAN</sequence>
<evidence type="ECO:0000256" key="2">
    <source>
        <dbReference type="ARBA" id="ARBA00008520"/>
    </source>
</evidence>
<evidence type="ECO:0000313" key="8">
    <source>
        <dbReference type="EMBL" id="GAA5228874.1"/>
    </source>
</evidence>
<organism evidence="8 9">
    <name type="scientific">Paeniglutamicibacter antarcticus</name>
    <dbReference type="NCBI Taxonomy" id="494023"/>
    <lineage>
        <taxon>Bacteria</taxon>
        <taxon>Bacillati</taxon>
        <taxon>Actinomycetota</taxon>
        <taxon>Actinomycetes</taxon>
        <taxon>Micrococcales</taxon>
        <taxon>Micrococcaceae</taxon>
        <taxon>Paeniglutamicibacter</taxon>
    </lineage>
</organism>
<evidence type="ECO:0000313" key="9">
    <source>
        <dbReference type="Proteomes" id="UP001501257"/>
    </source>
</evidence>
<evidence type="ECO:0000256" key="7">
    <source>
        <dbReference type="SAM" id="SignalP"/>
    </source>
</evidence>
<dbReference type="InterPro" id="IPR050490">
    <property type="entry name" value="Bact_solute-bd_prot1"/>
</dbReference>
<keyword evidence="4 7" id="KW-0732">Signal</keyword>
<feature type="chain" id="PRO_5046611979" description="Probable sugar-binding periplasmic protein" evidence="7">
    <location>
        <begin position="23"/>
        <end position="430"/>
    </location>
</feature>
<dbReference type="PANTHER" id="PTHR43649:SF28">
    <property type="entry name" value="BINDING PROTEIN COMPONENT OF ABC SUGAR TRANSPORTER-RELATED"/>
    <property type="match status" value="1"/>
</dbReference>
<comment type="caution">
    <text evidence="8">The sequence shown here is derived from an EMBL/GenBank/DDBJ whole genome shotgun (WGS) entry which is preliminary data.</text>
</comment>
<evidence type="ECO:0000256" key="5">
    <source>
        <dbReference type="ARBA" id="ARBA00049629"/>
    </source>
</evidence>
<feature type="signal peptide" evidence="7">
    <location>
        <begin position="1"/>
        <end position="22"/>
    </location>
</feature>
<dbReference type="Pfam" id="PF01547">
    <property type="entry name" value="SBP_bac_1"/>
    <property type="match status" value="1"/>
</dbReference>
<dbReference type="Proteomes" id="UP001501257">
    <property type="component" value="Unassembled WGS sequence"/>
</dbReference>
<dbReference type="PROSITE" id="PS51257">
    <property type="entry name" value="PROKAR_LIPOPROTEIN"/>
    <property type="match status" value="1"/>
</dbReference>
<dbReference type="EMBL" id="BAABLK010000091">
    <property type="protein sequence ID" value="GAA5228874.1"/>
    <property type="molecule type" value="Genomic_DNA"/>
</dbReference>
<reference evidence="9" key="1">
    <citation type="journal article" date="2019" name="Int. J. Syst. Evol. Microbiol.">
        <title>The Global Catalogue of Microorganisms (GCM) 10K type strain sequencing project: providing services to taxonomists for standard genome sequencing and annotation.</title>
        <authorList>
            <consortium name="The Broad Institute Genomics Platform"/>
            <consortium name="The Broad Institute Genome Sequencing Center for Infectious Disease"/>
            <person name="Wu L."/>
            <person name="Ma J."/>
        </authorList>
    </citation>
    <scope>NUCLEOTIDE SEQUENCE [LARGE SCALE GENOMIC DNA]</scope>
    <source>
        <strain evidence="9">JCM 18952</strain>
    </source>
</reference>
<proteinExistence type="inferred from homology"/>
<comment type="similarity">
    <text evidence="2">Belongs to the bacterial solute-binding protein 1 family.</text>
</comment>
<comment type="function">
    <text evidence="5">Part of a binding-protein-dependent transport system for a sugar.</text>
</comment>
<dbReference type="RefSeq" id="WP_210101305.1">
    <property type="nucleotide sequence ID" value="NZ_BAABLK010000091.1"/>
</dbReference>